<evidence type="ECO:0000313" key="2">
    <source>
        <dbReference type="Proteomes" id="UP001558613"/>
    </source>
</evidence>
<comment type="caution">
    <text evidence="1">The sequence shown here is derived from an EMBL/GenBank/DDBJ whole genome shotgun (WGS) entry which is preliminary data.</text>
</comment>
<protein>
    <submittedName>
        <fullName evidence="1">Uncharacterized protein</fullName>
    </submittedName>
</protein>
<sequence length="82" mass="9276">MKRRSERAPLVDSHCNVHQLCRLHPHVSLTEDVEKMVIMNDSNTATKIDMCCLHLRCETGLRRAAGDPDALFFVAVHKASFT</sequence>
<name>A0ABR3MCP7_9TELE</name>
<keyword evidence="2" id="KW-1185">Reference proteome</keyword>
<gene>
    <name evidence="1" type="ORF">QQF64_007655</name>
</gene>
<organism evidence="1 2">
    <name type="scientific">Cirrhinus molitorella</name>
    <name type="common">mud carp</name>
    <dbReference type="NCBI Taxonomy" id="172907"/>
    <lineage>
        <taxon>Eukaryota</taxon>
        <taxon>Metazoa</taxon>
        <taxon>Chordata</taxon>
        <taxon>Craniata</taxon>
        <taxon>Vertebrata</taxon>
        <taxon>Euteleostomi</taxon>
        <taxon>Actinopterygii</taxon>
        <taxon>Neopterygii</taxon>
        <taxon>Teleostei</taxon>
        <taxon>Ostariophysi</taxon>
        <taxon>Cypriniformes</taxon>
        <taxon>Cyprinidae</taxon>
        <taxon>Labeoninae</taxon>
        <taxon>Labeonini</taxon>
        <taxon>Cirrhinus</taxon>
    </lineage>
</organism>
<dbReference type="EMBL" id="JAYMGO010000014">
    <property type="protein sequence ID" value="KAL1262390.1"/>
    <property type="molecule type" value="Genomic_DNA"/>
</dbReference>
<reference evidence="1 2" key="1">
    <citation type="submission" date="2023-09" db="EMBL/GenBank/DDBJ databases">
        <authorList>
            <person name="Wang M."/>
        </authorList>
    </citation>
    <scope>NUCLEOTIDE SEQUENCE [LARGE SCALE GENOMIC DNA]</scope>
    <source>
        <strain evidence="1">GT-2023</strain>
        <tissue evidence="1">Liver</tissue>
    </source>
</reference>
<dbReference type="Proteomes" id="UP001558613">
    <property type="component" value="Unassembled WGS sequence"/>
</dbReference>
<proteinExistence type="predicted"/>
<evidence type="ECO:0000313" key="1">
    <source>
        <dbReference type="EMBL" id="KAL1262390.1"/>
    </source>
</evidence>
<accession>A0ABR3MCP7</accession>